<dbReference type="Gene3D" id="4.10.60.10">
    <property type="entry name" value="Zinc finger, CCHC-type"/>
    <property type="match status" value="1"/>
</dbReference>
<accession>A0A6L2JWV7</accession>
<organism evidence="1">
    <name type="scientific">Tanacetum cinerariifolium</name>
    <name type="common">Dalmatian daisy</name>
    <name type="synonym">Chrysanthemum cinerariifolium</name>
    <dbReference type="NCBI Taxonomy" id="118510"/>
    <lineage>
        <taxon>Eukaryota</taxon>
        <taxon>Viridiplantae</taxon>
        <taxon>Streptophyta</taxon>
        <taxon>Embryophyta</taxon>
        <taxon>Tracheophyta</taxon>
        <taxon>Spermatophyta</taxon>
        <taxon>Magnoliopsida</taxon>
        <taxon>eudicotyledons</taxon>
        <taxon>Gunneridae</taxon>
        <taxon>Pentapetalae</taxon>
        <taxon>asterids</taxon>
        <taxon>campanulids</taxon>
        <taxon>Asterales</taxon>
        <taxon>Asteraceae</taxon>
        <taxon>Asteroideae</taxon>
        <taxon>Anthemideae</taxon>
        <taxon>Anthemidinae</taxon>
        <taxon>Tanacetum</taxon>
    </lineage>
</organism>
<proteinExistence type="predicted"/>
<dbReference type="InterPro" id="IPR036875">
    <property type="entry name" value="Znf_CCHC_sf"/>
</dbReference>
<dbReference type="SUPFAM" id="SSF57756">
    <property type="entry name" value="Retrovirus zinc finger-like domains"/>
    <property type="match status" value="1"/>
</dbReference>
<name>A0A6L2JWV7_TANCI</name>
<comment type="caution">
    <text evidence="1">The sequence shown here is derived from an EMBL/GenBank/DDBJ whole genome shotgun (WGS) entry which is preliminary data.</text>
</comment>
<protein>
    <submittedName>
        <fullName evidence="1">Uncharacterized protein</fullName>
    </submittedName>
</protein>
<sequence length="418" mass="47761">MEAQPEITHNISSLKHPMLKIRVYDLWSMRMEQYLTHTYYALWEVIINDDSPVPEPLVVETVVPLKIEAQKLARKNELKAKTIKIRFGGNKESMKMHKTILMQQYDNFVASRSEGLDKTIDRFQKHISQLKLNGEVISQKDINMKLLMSLPSAWNNISLIMRNKPDIKTLSMDELYNNLKVYEAKIKGQSILGSNSHNVAFVSSINTSSINETVNVAHDIPAASLKEQPSASSYANDVAMIIIRVKKFIKRIERNLKFNGKEPVGFDKTKVECYNWHKRGHFARECHAPRNLGNRSVDNERRVVPAMIVKGENEMPKCEILETASDSSASEIDEDNNQAKDRYKVGIGYHAVLSPYTRNYMPQGADLSFARLDEFVFKFKISETRTSVNVNESIASKSSEEIREEPNTVRLSAHIIED</sequence>
<dbReference type="AlphaFoldDB" id="A0A6L2JWV7"/>
<gene>
    <name evidence="1" type="ORF">Tci_013444</name>
</gene>
<reference evidence="1" key="1">
    <citation type="journal article" date="2019" name="Sci. Rep.">
        <title>Draft genome of Tanacetum cinerariifolium, the natural source of mosquito coil.</title>
        <authorList>
            <person name="Yamashiro T."/>
            <person name="Shiraishi A."/>
            <person name="Satake H."/>
            <person name="Nakayama K."/>
        </authorList>
    </citation>
    <scope>NUCLEOTIDE SEQUENCE</scope>
</reference>
<dbReference type="GO" id="GO:0008270">
    <property type="term" value="F:zinc ion binding"/>
    <property type="evidence" value="ECO:0007669"/>
    <property type="project" value="InterPro"/>
</dbReference>
<dbReference type="EMBL" id="BKCJ010001441">
    <property type="protein sequence ID" value="GEU41466.1"/>
    <property type="molecule type" value="Genomic_DNA"/>
</dbReference>
<evidence type="ECO:0000313" key="1">
    <source>
        <dbReference type="EMBL" id="GEU41466.1"/>
    </source>
</evidence>
<dbReference type="GO" id="GO:0003676">
    <property type="term" value="F:nucleic acid binding"/>
    <property type="evidence" value="ECO:0007669"/>
    <property type="project" value="InterPro"/>
</dbReference>
<dbReference type="Pfam" id="PF14223">
    <property type="entry name" value="Retrotran_gag_2"/>
    <property type="match status" value="1"/>
</dbReference>